<dbReference type="Proteomes" id="UP000539111">
    <property type="component" value="Unassembled WGS sequence"/>
</dbReference>
<reference evidence="3 4" key="1">
    <citation type="submission" date="2020-07" db="EMBL/GenBank/DDBJ databases">
        <title>Sequencing the genomes of 1000 actinobacteria strains.</title>
        <authorList>
            <person name="Klenk H.-P."/>
        </authorList>
    </citation>
    <scope>NUCLEOTIDE SEQUENCE [LARGE SCALE GENOMIC DNA]</scope>
    <source>
        <strain evidence="3 4">DSM 26341</strain>
    </source>
</reference>
<keyword evidence="4" id="KW-1185">Reference proteome</keyword>
<sequence>MLTMFNRTGGAGSRPWRGAIATATLVALSLGAAGCSGNSKSNAASTSSSSSSSKSSNASSNSSKSSGSGLSPVTAHNVSLPNGTPGQGKPSVTIGDKNFPEEFLLGDLYQIALKAKGYTVTVKPNIGGSEIIDTSFKSGQIDLYPEYLGEIVSSVAKKSPQKSDVATYNAAKKFEQSHRNATLLKQTPFQDVDVLFVKTAFAKANNLKSVGDLTNVGAKGQGVTYVAQPPSRTRFAGLKGLQKAYGLTKVNFVGAPPGQQYKAINKGQGNVGDAFSTDPAFASGVNAGKYLALNDTKHIMGFQHVAPVVKQSVVKAEGPQFTKTLNWVSSLLTLKAVQTMDIAVQTHHKDASTVAQKFLEANGLNS</sequence>
<dbReference type="AlphaFoldDB" id="A0A7Z0AC61"/>
<comment type="caution">
    <text evidence="3">The sequence shown here is derived from an EMBL/GenBank/DDBJ whole genome shotgun (WGS) entry which is preliminary data.</text>
</comment>
<organism evidence="3 4">
    <name type="scientific">Spelaeicoccus albus</name>
    <dbReference type="NCBI Taxonomy" id="1280376"/>
    <lineage>
        <taxon>Bacteria</taxon>
        <taxon>Bacillati</taxon>
        <taxon>Actinomycetota</taxon>
        <taxon>Actinomycetes</taxon>
        <taxon>Micrococcales</taxon>
        <taxon>Brevibacteriaceae</taxon>
        <taxon>Spelaeicoccus</taxon>
    </lineage>
</organism>
<dbReference type="Gene3D" id="3.40.190.120">
    <property type="entry name" value="Osmoprotection protein (prox), domain 2"/>
    <property type="match status" value="1"/>
</dbReference>
<feature type="compositionally biased region" description="Polar residues" evidence="1">
    <location>
        <begin position="74"/>
        <end position="84"/>
    </location>
</feature>
<dbReference type="PROSITE" id="PS51257">
    <property type="entry name" value="PROKAR_LIPOPROTEIN"/>
    <property type="match status" value="1"/>
</dbReference>
<dbReference type="SUPFAM" id="SSF53850">
    <property type="entry name" value="Periplasmic binding protein-like II"/>
    <property type="match status" value="1"/>
</dbReference>
<dbReference type="Pfam" id="PF04069">
    <property type="entry name" value="OpuAC"/>
    <property type="match status" value="1"/>
</dbReference>
<dbReference type="GO" id="GO:0022857">
    <property type="term" value="F:transmembrane transporter activity"/>
    <property type="evidence" value="ECO:0007669"/>
    <property type="project" value="InterPro"/>
</dbReference>
<dbReference type="InterPro" id="IPR007210">
    <property type="entry name" value="ABC_Gly_betaine_transp_sub-bd"/>
</dbReference>
<accession>A0A7Z0AC61</accession>
<dbReference type="EMBL" id="JACBZP010000001">
    <property type="protein sequence ID" value="NYI67205.1"/>
    <property type="molecule type" value="Genomic_DNA"/>
</dbReference>
<protein>
    <submittedName>
        <fullName evidence="3">Osmoprotectant transport system substrate-binding protein</fullName>
    </submittedName>
</protein>
<feature type="region of interest" description="Disordered" evidence="1">
    <location>
        <begin position="36"/>
        <end position="93"/>
    </location>
</feature>
<proteinExistence type="predicted"/>
<evidence type="ECO:0000313" key="3">
    <source>
        <dbReference type="EMBL" id="NYI67205.1"/>
    </source>
</evidence>
<evidence type="ECO:0000313" key="4">
    <source>
        <dbReference type="Proteomes" id="UP000539111"/>
    </source>
</evidence>
<dbReference type="GO" id="GO:0043190">
    <property type="term" value="C:ATP-binding cassette (ABC) transporter complex"/>
    <property type="evidence" value="ECO:0007669"/>
    <property type="project" value="InterPro"/>
</dbReference>
<evidence type="ECO:0000256" key="1">
    <source>
        <dbReference type="SAM" id="MobiDB-lite"/>
    </source>
</evidence>
<feature type="domain" description="ABC-type glycine betaine transport system substrate-binding" evidence="2">
    <location>
        <begin position="91"/>
        <end position="360"/>
    </location>
</feature>
<feature type="compositionally biased region" description="Low complexity" evidence="1">
    <location>
        <begin position="36"/>
        <end position="69"/>
    </location>
</feature>
<gene>
    <name evidence="3" type="ORF">BJY26_001511</name>
</gene>
<dbReference type="Gene3D" id="3.40.190.10">
    <property type="entry name" value="Periplasmic binding protein-like II"/>
    <property type="match status" value="1"/>
</dbReference>
<name>A0A7Z0AC61_9MICO</name>
<evidence type="ECO:0000259" key="2">
    <source>
        <dbReference type="Pfam" id="PF04069"/>
    </source>
</evidence>